<comment type="caution">
    <text evidence="1">The sequence shown here is derived from an EMBL/GenBank/DDBJ whole genome shotgun (WGS) entry which is preliminary data.</text>
</comment>
<sequence>MMMSVDFFIGGKMKPLFIFFSFLFIFNTSAKDGSSGCGPGWYILKKNSILSSALRVTTNGIFFPTTTIGMTLGTSNCSRHQIVKNEMKSLHFVTHNYYELKAEAAKGSGEYLMALNEVLGCNPKSALQFTRKMKSTFKEVFESKNPESVLLNIYKAILRDKSLVQSCTLS</sequence>
<name>A0A1Y5F7M7_9BACT</name>
<protein>
    <recommendedName>
        <fullName evidence="3">DUF3015 domain-containing protein</fullName>
    </recommendedName>
</protein>
<organism evidence="1 2">
    <name type="scientific">Halobacteriovorax marinus</name>
    <dbReference type="NCBI Taxonomy" id="97084"/>
    <lineage>
        <taxon>Bacteria</taxon>
        <taxon>Pseudomonadati</taxon>
        <taxon>Bdellovibrionota</taxon>
        <taxon>Bacteriovoracia</taxon>
        <taxon>Bacteriovoracales</taxon>
        <taxon>Halobacteriovoraceae</taxon>
        <taxon>Halobacteriovorax</taxon>
    </lineage>
</organism>
<evidence type="ECO:0008006" key="3">
    <source>
        <dbReference type="Google" id="ProtNLM"/>
    </source>
</evidence>
<dbReference type="AlphaFoldDB" id="A0A1Y5F7M7"/>
<dbReference type="Proteomes" id="UP000196531">
    <property type="component" value="Unassembled WGS sequence"/>
</dbReference>
<reference evidence="2" key="1">
    <citation type="journal article" date="2017" name="Proc. Natl. Acad. Sci. U.S.A.">
        <title>Simulation of Deepwater Horizon oil plume reveals substrate specialization within a complex community of hydrocarbon-degraders.</title>
        <authorList>
            <person name="Hu P."/>
            <person name="Dubinsky E.A."/>
            <person name="Probst A.J."/>
            <person name="Wang J."/>
            <person name="Sieber C.M.K."/>
            <person name="Tom L.M."/>
            <person name="Gardinali P."/>
            <person name="Banfield J.F."/>
            <person name="Atlas R.M."/>
            <person name="Andersen G.L."/>
        </authorList>
    </citation>
    <scope>NUCLEOTIDE SEQUENCE [LARGE SCALE GENOMIC DNA]</scope>
</reference>
<dbReference type="InterPro" id="IPR021383">
    <property type="entry name" value="DUF3015"/>
</dbReference>
<accession>A0A1Y5F7M7</accession>
<evidence type="ECO:0000313" key="2">
    <source>
        <dbReference type="Proteomes" id="UP000196531"/>
    </source>
</evidence>
<proteinExistence type="predicted"/>
<dbReference type="Pfam" id="PF11220">
    <property type="entry name" value="DUF3015"/>
    <property type="match status" value="1"/>
</dbReference>
<gene>
    <name evidence="1" type="ORF">A9Q84_11360</name>
</gene>
<evidence type="ECO:0000313" key="1">
    <source>
        <dbReference type="EMBL" id="OUR96926.1"/>
    </source>
</evidence>
<dbReference type="EMBL" id="MAAO01000006">
    <property type="protein sequence ID" value="OUR96926.1"/>
    <property type="molecule type" value="Genomic_DNA"/>
</dbReference>